<sequence>MAGEAGPRITAVVETALYVDDLGRACGFYEKVLGLEAQVSDQRFAAYPLGPASVLLLFKRGETLATVTLPGGTIPPHDGQGPLHVGLGVAAEDMAAWEARLATHGVAIEGRTEWPRGGRSIYFRDPDGHLVELLTPGVWTVY</sequence>
<dbReference type="RefSeq" id="WP_019402031.1">
    <property type="nucleotide sequence ID" value="NZ_JACIEN010000001.1"/>
</dbReference>
<dbReference type="PANTHER" id="PTHR21366:SF22">
    <property type="entry name" value="VOC DOMAIN-CONTAINING PROTEIN"/>
    <property type="match status" value="1"/>
</dbReference>
<dbReference type="AlphaFoldDB" id="A0A840BXB2"/>
<proteinExistence type="predicted"/>
<dbReference type="GO" id="GO:0016829">
    <property type="term" value="F:lyase activity"/>
    <property type="evidence" value="ECO:0007669"/>
    <property type="project" value="UniProtKB-KW"/>
</dbReference>
<evidence type="ECO:0000313" key="2">
    <source>
        <dbReference type="EMBL" id="MBB4016322.1"/>
    </source>
</evidence>
<dbReference type="Gene3D" id="3.10.180.10">
    <property type="entry name" value="2,3-Dihydroxybiphenyl 1,2-Dioxygenase, domain 1"/>
    <property type="match status" value="1"/>
</dbReference>
<evidence type="ECO:0000313" key="3">
    <source>
        <dbReference type="Proteomes" id="UP000577362"/>
    </source>
</evidence>
<keyword evidence="3" id="KW-1185">Reference proteome</keyword>
<dbReference type="GO" id="GO:0051213">
    <property type="term" value="F:dioxygenase activity"/>
    <property type="evidence" value="ECO:0007669"/>
    <property type="project" value="UniProtKB-KW"/>
</dbReference>
<organism evidence="2 3">
    <name type="scientific">Chelatococcus caeni</name>
    <dbReference type="NCBI Taxonomy" id="1348468"/>
    <lineage>
        <taxon>Bacteria</taxon>
        <taxon>Pseudomonadati</taxon>
        <taxon>Pseudomonadota</taxon>
        <taxon>Alphaproteobacteria</taxon>
        <taxon>Hyphomicrobiales</taxon>
        <taxon>Chelatococcaceae</taxon>
        <taxon>Chelatococcus</taxon>
    </lineage>
</organism>
<accession>A0A840BXB2</accession>
<evidence type="ECO:0000259" key="1">
    <source>
        <dbReference type="PROSITE" id="PS51819"/>
    </source>
</evidence>
<dbReference type="EMBL" id="JACIEN010000001">
    <property type="protein sequence ID" value="MBB4016322.1"/>
    <property type="molecule type" value="Genomic_DNA"/>
</dbReference>
<keyword evidence="2" id="KW-0223">Dioxygenase</keyword>
<dbReference type="InterPro" id="IPR050383">
    <property type="entry name" value="GlyoxalaseI/FosfomycinResist"/>
</dbReference>
<protein>
    <submittedName>
        <fullName evidence="2">Catechol 2,3-dioxygenase-like lactoylglutathione lyase family enzyme</fullName>
    </submittedName>
</protein>
<dbReference type="InterPro" id="IPR029068">
    <property type="entry name" value="Glyas_Bleomycin-R_OHBP_Dase"/>
</dbReference>
<dbReference type="Proteomes" id="UP000577362">
    <property type="component" value="Unassembled WGS sequence"/>
</dbReference>
<dbReference type="InterPro" id="IPR004360">
    <property type="entry name" value="Glyas_Fos-R_dOase_dom"/>
</dbReference>
<keyword evidence="2" id="KW-0456">Lyase</keyword>
<comment type="caution">
    <text evidence="2">The sequence shown here is derived from an EMBL/GenBank/DDBJ whole genome shotgun (WGS) entry which is preliminary data.</text>
</comment>
<dbReference type="SUPFAM" id="SSF54593">
    <property type="entry name" value="Glyoxalase/Bleomycin resistance protein/Dihydroxybiphenyl dioxygenase"/>
    <property type="match status" value="1"/>
</dbReference>
<dbReference type="InterPro" id="IPR037523">
    <property type="entry name" value="VOC_core"/>
</dbReference>
<name>A0A840BXB2_9HYPH</name>
<dbReference type="PROSITE" id="PS51819">
    <property type="entry name" value="VOC"/>
    <property type="match status" value="1"/>
</dbReference>
<feature type="domain" description="VOC" evidence="1">
    <location>
        <begin position="8"/>
        <end position="136"/>
    </location>
</feature>
<dbReference type="PANTHER" id="PTHR21366">
    <property type="entry name" value="GLYOXALASE FAMILY PROTEIN"/>
    <property type="match status" value="1"/>
</dbReference>
<dbReference type="Pfam" id="PF00903">
    <property type="entry name" value="Glyoxalase"/>
    <property type="match status" value="1"/>
</dbReference>
<reference evidence="2 3" key="1">
    <citation type="submission" date="2020-08" db="EMBL/GenBank/DDBJ databases">
        <title>Genomic Encyclopedia of Type Strains, Phase IV (KMG-IV): sequencing the most valuable type-strain genomes for metagenomic binning, comparative biology and taxonomic classification.</title>
        <authorList>
            <person name="Goeker M."/>
        </authorList>
    </citation>
    <scope>NUCLEOTIDE SEQUENCE [LARGE SCALE GENOMIC DNA]</scope>
    <source>
        <strain evidence="2 3">DSM 103737</strain>
    </source>
</reference>
<gene>
    <name evidence="2" type="ORF">GGR16_001328</name>
</gene>
<keyword evidence="2" id="KW-0560">Oxidoreductase</keyword>